<feature type="region of interest" description="Disordered" evidence="6">
    <location>
        <begin position="680"/>
        <end position="786"/>
    </location>
</feature>
<dbReference type="InterPro" id="IPR016024">
    <property type="entry name" value="ARM-type_fold"/>
</dbReference>
<keyword evidence="5" id="KW-0472">Membrane</keyword>
<evidence type="ECO:0000313" key="8">
    <source>
        <dbReference type="EMBL" id="KAF9790270.1"/>
    </source>
</evidence>
<dbReference type="Proteomes" id="UP000736335">
    <property type="component" value="Unassembled WGS sequence"/>
</dbReference>
<dbReference type="OrthoDB" id="10254310at2759"/>
<evidence type="ECO:0000256" key="4">
    <source>
        <dbReference type="ARBA" id="ARBA00022927"/>
    </source>
</evidence>
<comment type="similarity">
    <text evidence="2">Belongs to the adaptor complexes large subunit family.</text>
</comment>
<dbReference type="Pfam" id="PF01602">
    <property type="entry name" value="Adaptin_N"/>
    <property type="match status" value="1"/>
</dbReference>
<evidence type="ECO:0000256" key="5">
    <source>
        <dbReference type="ARBA" id="ARBA00023136"/>
    </source>
</evidence>
<dbReference type="InterPro" id="IPR002553">
    <property type="entry name" value="Clathrin/coatomer_adapt-like_N"/>
</dbReference>
<dbReference type="InterPro" id="IPR026739">
    <property type="entry name" value="AP_beta"/>
</dbReference>
<name>A0A9P6HM06_9AGAM</name>
<feature type="compositionally biased region" description="Polar residues" evidence="6">
    <location>
        <begin position="680"/>
        <end position="690"/>
    </location>
</feature>
<evidence type="ECO:0000256" key="6">
    <source>
        <dbReference type="SAM" id="MobiDB-lite"/>
    </source>
</evidence>
<organism evidence="8 9">
    <name type="scientific">Thelephora terrestris</name>
    <dbReference type="NCBI Taxonomy" id="56493"/>
    <lineage>
        <taxon>Eukaryota</taxon>
        <taxon>Fungi</taxon>
        <taxon>Dikarya</taxon>
        <taxon>Basidiomycota</taxon>
        <taxon>Agaricomycotina</taxon>
        <taxon>Agaricomycetes</taxon>
        <taxon>Thelephorales</taxon>
        <taxon>Thelephoraceae</taxon>
        <taxon>Thelephora</taxon>
    </lineage>
</organism>
<dbReference type="GO" id="GO:0030123">
    <property type="term" value="C:AP-3 adaptor complex"/>
    <property type="evidence" value="ECO:0007669"/>
    <property type="project" value="InterPro"/>
</dbReference>
<protein>
    <submittedName>
        <fullName evidence="8">Adaptin N terminal region-domain-containing protein</fullName>
    </submittedName>
</protein>
<dbReference type="PANTHER" id="PTHR11134">
    <property type="entry name" value="ADAPTOR COMPLEX SUBUNIT BETA FAMILY MEMBER"/>
    <property type="match status" value="1"/>
</dbReference>
<feature type="domain" description="Clathrin/coatomer adaptor adaptin-like N-terminal" evidence="7">
    <location>
        <begin position="48"/>
        <end position="580"/>
    </location>
</feature>
<dbReference type="SUPFAM" id="SSF48371">
    <property type="entry name" value="ARM repeat"/>
    <property type="match status" value="1"/>
</dbReference>
<dbReference type="AlphaFoldDB" id="A0A9P6HM06"/>
<dbReference type="EMBL" id="WIUZ02000002">
    <property type="protein sequence ID" value="KAF9790270.1"/>
    <property type="molecule type" value="Genomic_DNA"/>
</dbReference>
<gene>
    <name evidence="8" type="ORF">BJ322DRAFT_1098160</name>
</gene>
<evidence type="ECO:0000256" key="2">
    <source>
        <dbReference type="ARBA" id="ARBA00006613"/>
    </source>
</evidence>
<accession>A0A9P6HM06</accession>
<evidence type="ECO:0000256" key="1">
    <source>
        <dbReference type="ARBA" id="ARBA00004308"/>
    </source>
</evidence>
<keyword evidence="4" id="KW-0653">Protein transport</keyword>
<keyword evidence="3" id="KW-0813">Transport</keyword>
<dbReference type="GO" id="GO:0012505">
    <property type="term" value="C:endomembrane system"/>
    <property type="evidence" value="ECO:0007669"/>
    <property type="project" value="UniProtKB-SubCell"/>
</dbReference>
<evidence type="ECO:0000313" key="9">
    <source>
        <dbReference type="Proteomes" id="UP000736335"/>
    </source>
</evidence>
<dbReference type="Gene3D" id="1.25.10.10">
    <property type="entry name" value="Leucine-rich Repeat Variant"/>
    <property type="match status" value="1"/>
</dbReference>
<feature type="compositionally biased region" description="Polar residues" evidence="6">
    <location>
        <begin position="748"/>
        <end position="758"/>
    </location>
</feature>
<proteinExistence type="inferred from homology"/>
<reference evidence="8" key="1">
    <citation type="journal article" date="2020" name="Nat. Commun.">
        <title>Large-scale genome sequencing of mycorrhizal fungi provides insights into the early evolution of symbiotic traits.</title>
        <authorList>
            <person name="Miyauchi S."/>
            <person name="Kiss E."/>
            <person name="Kuo A."/>
            <person name="Drula E."/>
            <person name="Kohler A."/>
            <person name="Sanchez-Garcia M."/>
            <person name="Morin E."/>
            <person name="Andreopoulos B."/>
            <person name="Barry K.W."/>
            <person name="Bonito G."/>
            <person name="Buee M."/>
            <person name="Carver A."/>
            <person name="Chen C."/>
            <person name="Cichocki N."/>
            <person name="Clum A."/>
            <person name="Culley D."/>
            <person name="Crous P.W."/>
            <person name="Fauchery L."/>
            <person name="Girlanda M."/>
            <person name="Hayes R.D."/>
            <person name="Keri Z."/>
            <person name="LaButti K."/>
            <person name="Lipzen A."/>
            <person name="Lombard V."/>
            <person name="Magnuson J."/>
            <person name="Maillard F."/>
            <person name="Murat C."/>
            <person name="Nolan M."/>
            <person name="Ohm R.A."/>
            <person name="Pangilinan J."/>
            <person name="Pereira M.F."/>
            <person name="Perotto S."/>
            <person name="Peter M."/>
            <person name="Pfister S."/>
            <person name="Riley R."/>
            <person name="Sitrit Y."/>
            <person name="Stielow J.B."/>
            <person name="Szollosi G."/>
            <person name="Zifcakova L."/>
            <person name="Stursova M."/>
            <person name="Spatafora J.W."/>
            <person name="Tedersoo L."/>
            <person name="Vaario L.M."/>
            <person name="Yamada A."/>
            <person name="Yan M."/>
            <person name="Wang P."/>
            <person name="Xu J."/>
            <person name="Bruns T."/>
            <person name="Baldrian P."/>
            <person name="Vilgalys R."/>
            <person name="Dunand C."/>
            <person name="Henrissat B."/>
            <person name="Grigoriev I.V."/>
            <person name="Hibbett D."/>
            <person name="Nagy L.G."/>
            <person name="Martin F.M."/>
        </authorList>
    </citation>
    <scope>NUCLEOTIDE SEQUENCE</scope>
    <source>
        <strain evidence="8">UH-Tt-Lm1</strain>
    </source>
</reference>
<feature type="compositionally biased region" description="Acidic residues" evidence="6">
    <location>
        <begin position="723"/>
        <end position="745"/>
    </location>
</feature>
<dbReference type="InterPro" id="IPR026740">
    <property type="entry name" value="AP3_beta"/>
</dbReference>
<reference evidence="8" key="2">
    <citation type="submission" date="2020-11" db="EMBL/GenBank/DDBJ databases">
        <authorList>
            <consortium name="DOE Joint Genome Institute"/>
            <person name="Kuo A."/>
            <person name="Miyauchi S."/>
            <person name="Kiss E."/>
            <person name="Drula E."/>
            <person name="Kohler A."/>
            <person name="Sanchez-Garcia M."/>
            <person name="Andreopoulos B."/>
            <person name="Barry K.W."/>
            <person name="Bonito G."/>
            <person name="Buee M."/>
            <person name="Carver A."/>
            <person name="Chen C."/>
            <person name="Cichocki N."/>
            <person name="Clum A."/>
            <person name="Culley D."/>
            <person name="Crous P.W."/>
            <person name="Fauchery L."/>
            <person name="Girlanda M."/>
            <person name="Hayes R."/>
            <person name="Keri Z."/>
            <person name="Labutti K."/>
            <person name="Lipzen A."/>
            <person name="Lombard V."/>
            <person name="Magnuson J."/>
            <person name="Maillard F."/>
            <person name="Morin E."/>
            <person name="Murat C."/>
            <person name="Nolan M."/>
            <person name="Ohm R."/>
            <person name="Pangilinan J."/>
            <person name="Pereira M."/>
            <person name="Perotto S."/>
            <person name="Peter M."/>
            <person name="Riley R."/>
            <person name="Sitrit Y."/>
            <person name="Stielow B."/>
            <person name="Szollosi G."/>
            <person name="Zifcakova L."/>
            <person name="Stursova M."/>
            <person name="Spatafora J.W."/>
            <person name="Tedersoo L."/>
            <person name="Vaario L.-M."/>
            <person name="Yamada A."/>
            <person name="Yan M."/>
            <person name="Wang P."/>
            <person name="Xu J."/>
            <person name="Bruns T."/>
            <person name="Baldrian P."/>
            <person name="Vilgalys R."/>
            <person name="Henrissat B."/>
            <person name="Grigoriev I.V."/>
            <person name="Hibbett D."/>
            <person name="Nagy L.G."/>
            <person name="Martin F.M."/>
        </authorList>
    </citation>
    <scope>NUCLEOTIDE SEQUENCE</scope>
    <source>
        <strain evidence="8">UH-Tt-Lm1</strain>
    </source>
</reference>
<dbReference type="GO" id="GO:0006886">
    <property type="term" value="P:intracellular protein transport"/>
    <property type="evidence" value="ECO:0007669"/>
    <property type="project" value="InterPro"/>
</dbReference>
<evidence type="ECO:0000256" key="3">
    <source>
        <dbReference type="ARBA" id="ARBA00022448"/>
    </source>
</evidence>
<evidence type="ECO:0000259" key="7">
    <source>
        <dbReference type="Pfam" id="PF01602"/>
    </source>
</evidence>
<dbReference type="GO" id="GO:0016192">
    <property type="term" value="P:vesicle-mediated transport"/>
    <property type="evidence" value="ECO:0007669"/>
    <property type="project" value="InterPro"/>
</dbReference>
<comment type="subcellular location">
    <subcellularLocation>
        <location evidence="1">Endomembrane system</location>
    </subcellularLocation>
</comment>
<dbReference type="PIRSF" id="PIRSF037096">
    <property type="entry name" value="AP3_complex_beta"/>
    <property type="match status" value="1"/>
</dbReference>
<keyword evidence="9" id="KW-1185">Reference proteome</keyword>
<sequence length="786" mass="86417">MAALSINAIAENASRLGARLQESLSEHTRDLNLPRGTSSEFFETTEDKLKNIHHQLDSNSDREKLDAMKRLIAMISKGRNVSEFFAQVVKNVASNNLEIRKLVYIYLLRYAEQEPDLALLSINTFQKDLTDPNPLIRAMALRVLSGVKVPMIGSIVILAIRKCSADPSPYVRKAAALAIPKCFSLDPSHQPELVSIITTLLRDRSPLSIGSAAVAFAAICPARLDLLHPHYRRMCRLLVDLDEWGQVMWLNLLLRYTRTMLSKPSADDAGDANSNDVDLELLLSSSESLLHSRNPAVILAVTRVMFYLGSNSRVTRAVPALLRLLDNSPEVERTVLPYLFSISCKSPTTLSLHCAKFFVRSHDLPVIKLGKLRILRSILNADNHQALLNEFIHYAEDPDDTLVEASIHAIGHCARTVPECTQQALSAMMTFIQSKHDVIVTNTVLVLKSLVQRQLMDPNEQRNKLPITVVSRLAYLIDDIKHPKSRSCAIWMVGQYAYLETSKAGVIDGISEWAPDVLRRTCKSFAGEDPEVKLQIISLAAKLLVLNPINSTLQLLGRYALTLARYDQGYDVRDRARLVTLLLVGVVPNVLDEESNKGEDGGVILRREQVKMVLFEHKAPVKEPSVLEGKGGLSLATSSLVIGRAMALDQDLPEWLEQGTESSLRDTEDDIQPPGIVQAVSRSITSTSRGPTPIVLTPTRGHSPAATGNPPAPWTDLDQFYADVDEVAESDNDGDDGTDDGEDDREASSVSEPDNGSGSADEETDTESEGSVTGQGILEVSSHSPV</sequence>
<comment type="caution">
    <text evidence="8">The sequence shown here is derived from an EMBL/GenBank/DDBJ whole genome shotgun (WGS) entry which is preliminary data.</text>
</comment>
<dbReference type="InterPro" id="IPR011989">
    <property type="entry name" value="ARM-like"/>
</dbReference>